<dbReference type="Pfam" id="PF25419">
    <property type="entry name" value="Ig_PIFI"/>
    <property type="match status" value="1"/>
</dbReference>
<dbReference type="InterPro" id="IPR044960">
    <property type="entry name" value="RCA-like"/>
</dbReference>
<organism evidence="3">
    <name type="scientific">Rhizophora mucronata</name>
    <name type="common">Asiatic mangrove</name>
    <dbReference type="NCBI Taxonomy" id="61149"/>
    <lineage>
        <taxon>Eukaryota</taxon>
        <taxon>Viridiplantae</taxon>
        <taxon>Streptophyta</taxon>
        <taxon>Embryophyta</taxon>
        <taxon>Tracheophyta</taxon>
        <taxon>Spermatophyta</taxon>
        <taxon>Magnoliopsida</taxon>
        <taxon>eudicotyledons</taxon>
        <taxon>Gunneridae</taxon>
        <taxon>Pentapetalae</taxon>
        <taxon>rosids</taxon>
        <taxon>fabids</taxon>
        <taxon>Malpighiales</taxon>
        <taxon>Rhizophoraceae</taxon>
        <taxon>Rhizophora</taxon>
    </lineage>
</organism>
<dbReference type="PANTHER" id="PTHR32429">
    <property type="match status" value="1"/>
</dbReference>
<sequence length="212" mass="23396">MAAASAPVFASSRQSFAASRSIASANPSISNTLAGSFIGASIPRSYPKTNRRSRIGRKLIAAAVVARPPMEEIEALALPSWAMFELGRQPVYWKTMNGLPPTSGEKLKLFYNPATNNLVPNEEFGIGFNGGFNQPIMCGGEPRAMLRQARGKADGPIYTIQICIPKHAVNLIFSFTNGVDWDGPYRLQFQVPKAWQNKPIEFFNKVRKQRHL</sequence>
<evidence type="ECO:0000313" key="3">
    <source>
        <dbReference type="EMBL" id="MBX17943.1"/>
    </source>
</evidence>
<evidence type="ECO:0000259" key="2">
    <source>
        <dbReference type="Pfam" id="PF25419"/>
    </source>
</evidence>
<proteinExistence type="predicted"/>
<protein>
    <submittedName>
        <fullName evidence="3">Uncharacterized protein MANES_04G112700</fullName>
    </submittedName>
</protein>
<name>A0A2P2LJ21_RHIMU</name>
<dbReference type="GO" id="GO:0009570">
    <property type="term" value="C:chloroplast stroma"/>
    <property type="evidence" value="ECO:0007669"/>
    <property type="project" value="UniProtKB-SubCell"/>
</dbReference>
<dbReference type="InterPro" id="IPR057612">
    <property type="entry name" value="Ig_PIFI"/>
</dbReference>
<accession>A0A2P2LJ21</accession>
<dbReference type="PANTHER" id="PTHR32429:SF9">
    <property type="entry name" value="PROTEIN POST-ILLUMINATION CHLOROPHYLL FLUORESCENCE INCREASE, CHLOROPLASTIC"/>
    <property type="match status" value="1"/>
</dbReference>
<dbReference type="EMBL" id="GGEC01037459">
    <property type="protein sequence ID" value="MBX17943.1"/>
    <property type="molecule type" value="Transcribed_RNA"/>
</dbReference>
<dbReference type="GO" id="GO:0010478">
    <property type="term" value="P:chlororespiration"/>
    <property type="evidence" value="ECO:0007669"/>
    <property type="project" value="TreeGrafter"/>
</dbReference>
<comment type="subcellular location">
    <subcellularLocation>
        <location evidence="1">Plastid</location>
        <location evidence="1">Chloroplast stroma</location>
    </subcellularLocation>
</comment>
<reference evidence="3" key="1">
    <citation type="submission" date="2018-02" db="EMBL/GenBank/DDBJ databases">
        <title>Rhizophora mucronata_Transcriptome.</title>
        <authorList>
            <person name="Meera S.P."/>
            <person name="Sreeshan A."/>
            <person name="Augustine A."/>
        </authorList>
    </citation>
    <scope>NUCLEOTIDE SEQUENCE</scope>
    <source>
        <tissue evidence="3">Leaf</tissue>
    </source>
</reference>
<feature type="domain" description="PIFI-like Ig-like" evidence="2">
    <location>
        <begin position="82"/>
        <end position="209"/>
    </location>
</feature>
<dbReference type="AlphaFoldDB" id="A0A2P2LJ21"/>
<evidence type="ECO:0000256" key="1">
    <source>
        <dbReference type="ARBA" id="ARBA00004470"/>
    </source>
</evidence>
<dbReference type="GO" id="GO:0009579">
    <property type="term" value="C:thylakoid"/>
    <property type="evidence" value="ECO:0007669"/>
    <property type="project" value="TreeGrafter"/>
</dbReference>